<dbReference type="Proteomes" id="UP000177230">
    <property type="component" value="Unassembled WGS sequence"/>
</dbReference>
<gene>
    <name evidence="2" type="ORF">A2024_11290</name>
</gene>
<accession>A0A1F5RHI7</accession>
<keyword evidence="1" id="KW-1133">Transmembrane helix</keyword>
<sequence>MPSNYFQQNKDYLMATAVGLLAGWLDLLHVSWIWAALLVLFGGAALGHFFERHPRSLAFSLGFGPFLLQLAALMFDRMPAFKQNLFFSLLALIPAFLGVYAGQLFKKLNK</sequence>
<organism evidence="2 3">
    <name type="scientific">Candidatus Edwardsbacteria bacterium GWF2_54_11</name>
    <dbReference type="NCBI Taxonomy" id="1817851"/>
    <lineage>
        <taxon>Bacteria</taxon>
        <taxon>Candidatus Edwardsiibacteriota</taxon>
    </lineage>
</organism>
<evidence type="ECO:0000313" key="2">
    <source>
        <dbReference type="EMBL" id="OGF13501.1"/>
    </source>
</evidence>
<feature type="transmembrane region" description="Helical" evidence="1">
    <location>
        <begin position="57"/>
        <end position="75"/>
    </location>
</feature>
<keyword evidence="1" id="KW-0472">Membrane</keyword>
<proteinExistence type="predicted"/>
<evidence type="ECO:0000313" key="3">
    <source>
        <dbReference type="Proteomes" id="UP000177230"/>
    </source>
</evidence>
<protein>
    <submittedName>
        <fullName evidence="2">Uncharacterized protein</fullName>
    </submittedName>
</protein>
<keyword evidence="1" id="KW-0812">Transmembrane</keyword>
<name>A0A1F5RHI7_9BACT</name>
<dbReference type="EMBL" id="MFFM01000016">
    <property type="protein sequence ID" value="OGF13501.1"/>
    <property type="molecule type" value="Genomic_DNA"/>
</dbReference>
<reference evidence="2 3" key="1">
    <citation type="journal article" date="2016" name="Nat. Commun.">
        <title>Thousands of microbial genomes shed light on interconnected biogeochemical processes in an aquifer system.</title>
        <authorList>
            <person name="Anantharaman K."/>
            <person name="Brown C.T."/>
            <person name="Hug L.A."/>
            <person name="Sharon I."/>
            <person name="Castelle C.J."/>
            <person name="Probst A.J."/>
            <person name="Thomas B.C."/>
            <person name="Singh A."/>
            <person name="Wilkins M.J."/>
            <person name="Karaoz U."/>
            <person name="Brodie E.L."/>
            <person name="Williams K.H."/>
            <person name="Hubbard S.S."/>
            <person name="Banfield J.F."/>
        </authorList>
    </citation>
    <scope>NUCLEOTIDE SEQUENCE [LARGE SCALE GENOMIC DNA]</scope>
</reference>
<comment type="caution">
    <text evidence="2">The sequence shown here is derived from an EMBL/GenBank/DDBJ whole genome shotgun (WGS) entry which is preliminary data.</text>
</comment>
<feature type="transmembrane region" description="Helical" evidence="1">
    <location>
        <begin position="87"/>
        <end position="105"/>
    </location>
</feature>
<evidence type="ECO:0000256" key="1">
    <source>
        <dbReference type="SAM" id="Phobius"/>
    </source>
</evidence>
<feature type="transmembrane region" description="Helical" evidence="1">
    <location>
        <begin position="33"/>
        <end position="50"/>
    </location>
</feature>
<dbReference type="AlphaFoldDB" id="A0A1F5RHI7"/>